<evidence type="ECO:0000256" key="3">
    <source>
        <dbReference type="ARBA" id="ARBA00022670"/>
    </source>
</evidence>
<dbReference type="Proteomes" id="UP000541352">
    <property type="component" value="Unassembled WGS sequence"/>
</dbReference>
<evidence type="ECO:0000256" key="6">
    <source>
        <dbReference type="ARBA" id="ARBA00022825"/>
    </source>
</evidence>
<comment type="function">
    <text evidence="7">Catalyzes the removal of dipeptides from the N-terminus of oligopeptides.</text>
</comment>
<proteinExistence type="inferred from homology"/>
<comment type="similarity">
    <text evidence="1 7">Belongs to the peptidase S46 family.</text>
</comment>
<dbReference type="InterPro" id="IPR043504">
    <property type="entry name" value="Peptidase_S1_PA_chymotrypsin"/>
</dbReference>
<dbReference type="EMBL" id="JACIBY010000015">
    <property type="protein sequence ID" value="MBB3841238.1"/>
    <property type="molecule type" value="Genomic_DNA"/>
</dbReference>
<evidence type="ECO:0000313" key="9">
    <source>
        <dbReference type="Proteomes" id="UP000541352"/>
    </source>
</evidence>
<gene>
    <name evidence="8" type="ORF">FHS57_005260</name>
</gene>
<dbReference type="Gene3D" id="2.40.10.10">
    <property type="entry name" value="Trypsin-like serine proteases"/>
    <property type="match status" value="1"/>
</dbReference>
<feature type="signal peptide" evidence="7">
    <location>
        <begin position="1"/>
        <end position="19"/>
    </location>
</feature>
<keyword evidence="9" id="KW-1185">Reference proteome</keyword>
<keyword evidence="3 7" id="KW-0645">Protease</keyword>
<dbReference type="GO" id="GO:0008239">
    <property type="term" value="F:dipeptidyl-peptidase activity"/>
    <property type="evidence" value="ECO:0007669"/>
    <property type="project" value="UniProtKB-UniRule"/>
</dbReference>
<feature type="chain" id="PRO_5031597002" description="Dipeptidyl-peptidase" evidence="7">
    <location>
        <begin position="20"/>
        <end position="715"/>
    </location>
</feature>
<dbReference type="SUPFAM" id="SSF50494">
    <property type="entry name" value="Trypsin-like serine proteases"/>
    <property type="match status" value="1"/>
</dbReference>
<evidence type="ECO:0000256" key="5">
    <source>
        <dbReference type="ARBA" id="ARBA00022801"/>
    </source>
</evidence>
<keyword evidence="6 7" id="KW-0720">Serine protease</keyword>
<keyword evidence="4 7" id="KW-0732">Signal</keyword>
<protein>
    <recommendedName>
        <fullName evidence="7">Dipeptidyl-peptidase</fullName>
        <ecNumber evidence="7">3.4.14.-</ecNumber>
    </recommendedName>
</protein>
<evidence type="ECO:0000256" key="4">
    <source>
        <dbReference type="ARBA" id="ARBA00022729"/>
    </source>
</evidence>
<evidence type="ECO:0000256" key="2">
    <source>
        <dbReference type="ARBA" id="ARBA00022438"/>
    </source>
</evidence>
<dbReference type="Pfam" id="PF10459">
    <property type="entry name" value="Peptidase_S46"/>
    <property type="match status" value="1"/>
</dbReference>
<dbReference type="InterPro" id="IPR019500">
    <property type="entry name" value="Pep_S46"/>
</dbReference>
<dbReference type="GO" id="GO:0070009">
    <property type="term" value="F:serine-type aminopeptidase activity"/>
    <property type="evidence" value="ECO:0007669"/>
    <property type="project" value="UniProtKB-UniRule"/>
</dbReference>
<evidence type="ECO:0000256" key="7">
    <source>
        <dbReference type="RuleBase" id="RU366067"/>
    </source>
</evidence>
<sequence>MNKLKTTLCALLASSLAWAGNPSDEGMWLPLLIGKNEAQMKKQGFKLSAKEIYNVNNASLKDAIVRMGGGFCTGEIVSDQGLLFTNHHCGYDAIATNSTPEDNILDNGFWAKSSNEERPIKDLYIDILVRMEDVTDKVLPQLAGLNEKARAAKVNQLGNELSQKATEGTNYNASVREFAKGNAYYLFVFEKFSDIRLVGTPPQSIGKYGGDTDNWVWPRHTGDFSVFRIYANKDNKGADYSKDNVPYRPKKFLPISLKGIKPGDFSMVFGFPGRTNRYETSMGIKLAIEKVNPGIVKNRGVRLEAWKEEMDKDVAVKLALASEYASIANYWKYFIGQTEQLVHLKVYDQKVALENQFKEWAKGKAEYESIFEEWQKAYAAYEPYSTHSVYLSQGIFGAHLVNIALPAVMSANGFKDAATTKAASERLKTAGETFFKSFNLPSDQKIVAQTLLAFYNDIPKDQHPAIVGEILSKFSAGTPEESFKKFAQDLYLTSIFTDKGRFTQFLENPNYEKLTNDWAFKYFSDFQRNYVAKYAKYSTDFQEVDKRLARTYIKGLGEMNPALVQYPDANSTLRVSYGNVQDYDPRDGVHYKYRTTISGVIEKYKPKDDEFDLPQKFLDLYKAKDFGQYTDSDGEVSVGFITNNDITGGNSGSPVLNAKGELIGLAFDGNWEAMSGDIVFDQKFKRCINVDIRYVLWCIEKLGGSDLVKELKIVK</sequence>
<evidence type="ECO:0000256" key="1">
    <source>
        <dbReference type="ARBA" id="ARBA00010491"/>
    </source>
</evidence>
<dbReference type="EC" id="3.4.14.-" evidence="7"/>
<keyword evidence="5 7" id="KW-0378">Hydrolase</keyword>
<evidence type="ECO:0000313" key="8">
    <source>
        <dbReference type="EMBL" id="MBB3841238.1"/>
    </source>
</evidence>
<dbReference type="InterPro" id="IPR009003">
    <property type="entry name" value="Peptidase_S1_PA"/>
</dbReference>
<dbReference type="GO" id="GO:0006508">
    <property type="term" value="P:proteolysis"/>
    <property type="evidence" value="ECO:0007669"/>
    <property type="project" value="UniProtKB-KW"/>
</dbReference>
<dbReference type="GO" id="GO:0043171">
    <property type="term" value="P:peptide catabolic process"/>
    <property type="evidence" value="ECO:0007669"/>
    <property type="project" value="UniProtKB-UniRule"/>
</dbReference>
<dbReference type="AlphaFoldDB" id="A0A7W5ZQH1"/>
<accession>A0A7W5ZQH1</accession>
<reference evidence="8 9" key="1">
    <citation type="submission" date="2020-08" db="EMBL/GenBank/DDBJ databases">
        <title>Genomic Encyclopedia of Type Strains, Phase IV (KMG-IV): sequencing the most valuable type-strain genomes for metagenomic binning, comparative biology and taxonomic classification.</title>
        <authorList>
            <person name="Goeker M."/>
        </authorList>
    </citation>
    <scope>NUCLEOTIDE SEQUENCE [LARGE SCALE GENOMIC DNA]</scope>
    <source>
        <strain evidence="8 9">DSM 17976</strain>
    </source>
</reference>
<dbReference type="PANTHER" id="PTHR38469:SF1">
    <property type="entry name" value="PERIPLASMIC PEPTIDASE SUBFAMILY S1B"/>
    <property type="match status" value="1"/>
</dbReference>
<dbReference type="RefSeq" id="WP_183978766.1">
    <property type="nucleotide sequence ID" value="NZ_JACIBY010000015.1"/>
</dbReference>
<organism evidence="8 9">
    <name type="scientific">Runella defluvii</name>
    <dbReference type="NCBI Taxonomy" id="370973"/>
    <lineage>
        <taxon>Bacteria</taxon>
        <taxon>Pseudomonadati</taxon>
        <taxon>Bacteroidota</taxon>
        <taxon>Cytophagia</taxon>
        <taxon>Cytophagales</taxon>
        <taxon>Spirosomataceae</taxon>
        <taxon>Runella</taxon>
    </lineage>
</organism>
<keyword evidence="2 7" id="KW-0031">Aminopeptidase</keyword>
<dbReference type="PANTHER" id="PTHR38469">
    <property type="entry name" value="PERIPLASMIC PEPTIDASE SUBFAMILY S1B"/>
    <property type="match status" value="1"/>
</dbReference>
<comment type="caution">
    <text evidence="8">The sequence shown here is derived from an EMBL/GenBank/DDBJ whole genome shotgun (WGS) entry which is preliminary data.</text>
</comment>
<name>A0A7W5ZQH1_9BACT</name>